<evidence type="ECO:0000313" key="12">
    <source>
        <dbReference type="EMBL" id="WJW66800.1"/>
    </source>
</evidence>
<evidence type="ECO:0000313" key="11">
    <source>
        <dbReference type="EMBL" id="NWJ44919.1"/>
    </source>
</evidence>
<reference evidence="12" key="2">
    <citation type="journal article" date="2024" name="Nature">
        <title>Anoxygenic phototroph of the Chloroflexota uses a type I reaction centre.</title>
        <authorList>
            <person name="Tsuji J.M."/>
            <person name="Shaw N.A."/>
            <person name="Nagashima S."/>
            <person name="Venkiteswaran J.J."/>
            <person name="Schiff S.L."/>
            <person name="Watanabe T."/>
            <person name="Fukui M."/>
            <person name="Hanada S."/>
            <person name="Tank M."/>
            <person name="Neufeld J.D."/>
        </authorList>
    </citation>
    <scope>NUCLEOTIDE SEQUENCE</scope>
    <source>
        <strain evidence="12">L227-S17</strain>
    </source>
</reference>
<dbReference type="InterPro" id="IPR035965">
    <property type="entry name" value="PAS-like_dom_sf"/>
</dbReference>
<dbReference type="PANTHER" id="PTHR43547">
    <property type="entry name" value="TWO-COMPONENT HISTIDINE KINASE"/>
    <property type="match status" value="1"/>
</dbReference>
<dbReference type="Proteomes" id="UP000521676">
    <property type="component" value="Unassembled WGS sequence"/>
</dbReference>
<dbReference type="InterPro" id="IPR011006">
    <property type="entry name" value="CheY-like_superfamily"/>
</dbReference>
<dbReference type="NCBIfam" id="TIGR00229">
    <property type="entry name" value="sensory_box"/>
    <property type="match status" value="1"/>
</dbReference>
<evidence type="ECO:0000256" key="1">
    <source>
        <dbReference type="ARBA" id="ARBA00000085"/>
    </source>
</evidence>
<dbReference type="CDD" id="cd00130">
    <property type="entry name" value="PAS"/>
    <property type="match status" value="1"/>
</dbReference>
<dbReference type="Pfam" id="PF00072">
    <property type="entry name" value="Response_reg"/>
    <property type="match status" value="1"/>
</dbReference>
<dbReference type="SUPFAM" id="SSF55781">
    <property type="entry name" value="GAF domain-like"/>
    <property type="match status" value="1"/>
</dbReference>
<dbReference type="InterPro" id="IPR003018">
    <property type="entry name" value="GAF"/>
</dbReference>
<dbReference type="SMART" id="SM00448">
    <property type="entry name" value="REC"/>
    <property type="match status" value="1"/>
</dbReference>
<evidence type="ECO:0000259" key="8">
    <source>
        <dbReference type="PROSITE" id="PS50109"/>
    </source>
</evidence>
<dbReference type="InterPro" id="IPR013656">
    <property type="entry name" value="PAS_4"/>
</dbReference>
<dbReference type="CDD" id="cd00082">
    <property type="entry name" value="HisKA"/>
    <property type="match status" value="1"/>
</dbReference>
<dbReference type="InterPro" id="IPR036097">
    <property type="entry name" value="HisK_dim/P_sf"/>
</dbReference>
<evidence type="ECO:0000256" key="6">
    <source>
        <dbReference type="ARBA" id="ARBA00023012"/>
    </source>
</evidence>
<dbReference type="PRINTS" id="PR00344">
    <property type="entry name" value="BCTRLSENSOR"/>
</dbReference>
<dbReference type="InterPro" id="IPR003661">
    <property type="entry name" value="HisK_dim/P_dom"/>
</dbReference>
<dbReference type="Gene3D" id="3.30.565.10">
    <property type="entry name" value="Histidine kinase-like ATPase, C-terminal domain"/>
    <property type="match status" value="1"/>
</dbReference>
<dbReference type="Pfam" id="PF08448">
    <property type="entry name" value="PAS_4"/>
    <property type="match status" value="1"/>
</dbReference>
<comment type="catalytic activity">
    <reaction evidence="1">
        <text>ATP + protein L-histidine = ADP + protein N-phospho-L-histidine.</text>
        <dbReference type="EC" id="2.7.13.3"/>
    </reaction>
</comment>
<dbReference type="EMBL" id="JACATZ010000001">
    <property type="protein sequence ID" value="NWJ44919.1"/>
    <property type="molecule type" value="Genomic_DNA"/>
</dbReference>
<keyword evidence="5" id="KW-0418">Kinase</keyword>
<proteinExistence type="predicted"/>
<keyword evidence="3 7" id="KW-0597">Phosphoprotein</keyword>
<dbReference type="InterPro" id="IPR000014">
    <property type="entry name" value="PAS"/>
</dbReference>
<keyword evidence="14" id="KW-1185">Reference proteome</keyword>
<feature type="domain" description="PAS" evidence="10">
    <location>
        <begin position="318"/>
        <end position="372"/>
    </location>
</feature>
<evidence type="ECO:0000256" key="5">
    <source>
        <dbReference type="ARBA" id="ARBA00022777"/>
    </source>
</evidence>
<dbReference type="RefSeq" id="WP_341468694.1">
    <property type="nucleotide sequence ID" value="NZ_CP128399.1"/>
</dbReference>
<evidence type="ECO:0000256" key="7">
    <source>
        <dbReference type="PROSITE-ProRule" id="PRU00169"/>
    </source>
</evidence>
<dbReference type="Gene3D" id="3.30.450.40">
    <property type="match status" value="1"/>
</dbReference>
<dbReference type="GO" id="GO:0000155">
    <property type="term" value="F:phosphorelay sensor kinase activity"/>
    <property type="evidence" value="ECO:0007669"/>
    <property type="project" value="InterPro"/>
</dbReference>
<dbReference type="EMBL" id="CP128399">
    <property type="protein sequence ID" value="WJW66800.1"/>
    <property type="molecule type" value="Genomic_DNA"/>
</dbReference>
<organism evidence="11 13">
    <name type="scientific">Candidatus Chlorohelix allophototropha</name>
    <dbReference type="NCBI Taxonomy" id="3003348"/>
    <lineage>
        <taxon>Bacteria</taxon>
        <taxon>Bacillati</taxon>
        <taxon>Chloroflexota</taxon>
        <taxon>Chloroflexia</taxon>
        <taxon>Candidatus Chloroheliales</taxon>
        <taxon>Candidatus Chloroheliaceae</taxon>
        <taxon>Candidatus Chlorohelix</taxon>
    </lineage>
</organism>
<dbReference type="InterPro" id="IPR003594">
    <property type="entry name" value="HATPase_dom"/>
</dbReference>
<evidence type="ECO:0000259" key="9">
    <source>
        <dbReference type="PROSITE" id="PS50110"/>
    </source>
</evidence>
<dbReference type="PROSITE" id="PS50109">
    <property type="entry name" value="HIS_KIN"/>
    <property type="match status" value="1"/>
</dbReference>
<protein>
    <recommendedName>
        <fullName evidence="2">histidine kinase</fullName>
        <ecNumber evidence="2">2.7.13.3</ecNumber>
    </recommendedName>
</protein>
<dbReference type="Proteomes" id="UP001431572">
    <property type="component" value="Chromosome 1"/>
</dbReference>
<dbReference type="SMART" id="SM00065">
    <property type="entry name" value="GAF"/>
    <property type="match status" value="1"/>
</dbReference>
<dbReference type="PROSITE" id="PS50112">
    <property type="entry name" value="PAS"/>
    <property type="match status" value="1"/>
</dbReference>
<reference evidence="11 13" key="1">
    <citation type="submission" date="2020-06" db="EMBL/GenBank/DDBJ databases">
        <title>Anoxygenic phototrophic Chloroflexota member uses a Type I reaction center.</title>
        <authorList>
            <person name="Tsuji J.M."/>
            <person name="Shaw N.A."/>
            <person name="Nagashima S."/>
            <person name="Venkiteswaran J."/>
            <person name="Schiff S.L."/>
            <person name="Hanada S."/>
            <person name="Tank M."/>
            <person name="Neufeld J.D."/>
        </authorList>
    </citation>
    <scope>NUCLEOTIDE SEQUENCE [LARGE SCALE GENOMIC DNA]</scope>
    <source>
        <strain evidence="11">L227-S17</strain>
    </source>
</reference>
<keyword evidence="4" id="KW-0808">Transferase</keyword>
<keyword evidence="6" id="KW-0902">Two-component regulatory system</keyword>
<dbReference type="InterPro" id="IPR001789">
    <property type="entry name" value="Sig_transdc_resp-reg_receiver"/>
</dbReference>
<evidence type="ECO:0000256" key="2">
    <source>
        <dbReference type="ARBA" id="ARBA00012438"/>
    </source>
</evidence>
<dbReference type="InterPro" id="IPR036890">
    <property type="entry name" value="HATPase_C_sf"/>
</dbReference>
<dbReference type="Pfam" id="PF00512">
    <property type="entry name" value="HisKA"/>
    <property type="match status" value="1"/>
</dbReference>
<dbReference type="Pfam" id="PF13185">
    <property type="entry name" value="GAF_2"/>
    <property type="match status" value="1"/>
</dbReference>
<gene>
    <name evidence="11" type="ORF">HXX08_03485</name>
    <name evidence="12" type="ORF">OZ401_000045</name>
</gene>
<evidence type="ECO:0000313" key="14">
    <source>
        <dbReference type="Proteomes" id="UP001431572"/>
    </source>
</evidence>
<dbReference type="Gene3D" id="1.10.287.130">
    <property type="match status" value="1"/>
</dbReference>
<dbReference type="SUPFAM" id="SSF47384">
    <property type="entry name" value="Homodimeric domain of signal transducing histidine kinase"/>
    <property type="match status" value="1"/>
</dbReference>
<dbReference type="Pfam" id="PF02518">
    <property type="entry name" value="HATPase_c"/>
    <property type="match status" value="1"/>
</dbReference>
<accession>A0A8T7LZE5</accession>
<dbReference type="Gene3D" id="3.40.50.2300">
    <property type="match status" value="1"/>
</dbReference>
<evidence type="ECO:0000256" key="4">
    <source>
        <dbReference type="ARBA" id="ARBA00022679"/>
    </source>
</evidence>
<dbReference type="PROSITE" id="PS50110">
    <property type="entry name" value="RESPONSE_REGULATORY"/>
    <property type="match status" value="1"/>
</dbReference>
<feature type="modified residue" description="4-aspartylphosphate" evidence="7">
    <location>
        <position position="58"/>
    </location>
</feature>
<dbReference type="SMART" id="SM00091">
    <property type="entry name" value="PAS"/>
    <property type="match status" value="1"/>
</dbReference>
<dbReference type="InterPro" id="IPR029016">
    <property type="entry name" value="GAF-like_dom_sf"/>
</dbReference>
<dbReference type="SUPFAM" id="SSF52172">
    <property type="entry name" value="CheY-like"/>
    <property type="match status" value="1"/>
</dbReference>
<evidence type="ECO:0000313" key="13">
    <source>
        <dbReference type="Proteomes" id="UP000521676"/>
    </source>
</evidence>
<dbReference type="SMART" id="SM00388">
    <property type="entry name" value="HisKA"/>
    <property type="match status" value="1"/>
</dbReference>
<dbReference type="InterPro" id="IPR004358">
    <property type="entry name" value="Sig_transdc_His_kin-like_C"/>
</dbReference>
<evidence type="ECO:0000259" key="10">
    <source>
        <dbReference type="PROSITE" id="PS50112"/>
    </source>
</evidence>
<dbReference type="SUPFAM" id="SSF55785">
    <property type="entry name" value="PYP-like sensor domain (PAS domain)"/>
    <property type="match status" value="1"/>
</dbReference>
<evidence type="ECO:0000256" key="3">
    <source>
        <dbReference type="ARBA" id="ARBA00022553"/>
    </source>
</evidence>
<name>A0A8T7LZE5_9CHLR</name>
<feature type="domain" description="Histidine kinase" evidence="8">
    <location>
        <begin position="456"/>
        <end position="710"/>
    </location>
</feature>
<dbReference type="AlphaFoldDB" id="A0A8T7LZE5"/>
<dbReference type="Gene3D" id="3.30.450.20">
    <property type="entry name" value="PAS domain"/>
    <property type="match status" value="1"/>
</dbReference>
<dbReference type="PANTHER" id="PTHR43547:SF2">
    <property type="entry name" value="HYBRID SIGNAL TRANSDUCTION HISTIDINE KINASE C"/>
    <property type="match status" value="1"/>
</dbReference>
<sequence>MTNSLQPPKILIIDDSEDNVALLRGLLEREGYKIETASDGLTGLDKVRSTDPDLILSDVMMPGLNGFQLTQRIRADKALGYIPIILVTARNDNNDKIRALETGADDFLVKPIQRLELIARTRSLIRLKRTTDHLNHTAIEKEYLYKQAEQRALELATLNETSLGIGSKISLQELLKLVLAKSCELVKAQSGIMYLVNGEEGKLQIAAIHNIDHKYLGAGIMYGEGVAGLVAITQKPMRINNYYDWSGKAPLFSNDSSITAVLGMPLLANGRTVGVLEILDDYRNHVFTDEDVRLLNLLAPQAAIALSNALLYEDVTRERDRLQALLNSVKDGILMLDRNYSVVLANQRFSELMELQSDQVTGRSISEVADLLAEVLEAEPPFSSDNMNRILRDLNRNPEKGFMRKITITDPKLRNIEWSGAPVLDVNRNPIGWLNVFHDFTQQRELEQLREDFINMLVHDLKSPLTGVIGGIELADSLFSEEPQTDSEVPQQREFLQMASNNCHSMLTMVNTMLEVSRLEAGRMPLDMKLITAEDLVQASLSDLELNAREKQINLRRKLPYEPVWLKIDLSQMKRVLMNLLANAIKFSPEGSDILVTVQVEQGVRRRGTTSSLDTGRLRQSATQLLRERSEVPQKSILITVADEGPGIPPEDLGRIFNKFVQLPNSRGKIGSGLGLALCKLVIDAHGGRIWAESNYGQGSTFYISLPYTDPNSGQN</sequence>
<feature type="domain" description="Response regulatory" evidence="9">
    <location>
        <begin position="9"/>
        <end position="125"/>
    </location>
</feature>
<dbReference type="SUPFAM" id="SSF55874">
    <property type="entry name" value="ATPase domain of HSP90 chaperone/DNA topoisomerase II/histidine kinase"/>
    <property type="match status" value="1"/>
</dbReference>
<dbReference type="SMART" id="SM00387">
    <property type="entry name" value="HATPase_c"/>
    <property type="match status" value="1"/>
</dbReference>
<dbReference type="InterPro" id="IPR005467">
    <property type="entry name" value="His_kinase_dom"/>
</dbReference>
<dbReference type="EC" id="2.7.13.3" evidence="2"/>